<dbReference type="InterPro" id="IPR024361">
    <property type="entry name" value="BACON"/>
</dbReference>
<dbReference type="CDD" id="cd14948">
    <property type="entry name" value="BACON"/>
    <property type="match status" value="1"/>
</dbReference>
<dbReference type="InterPro" id="IPR013783">
    <property type="entry name" value="Ig-like_fold"/>
</dbReference>
<accession>A0A9D2DD07</accession>
<name>A0A9D2DD07_9BACT</name>
<reference evidence="3" key="2">
    <citation type="submission" date="2021-04" db="EMBL/GenBank/DDBJ databases">
        <authorList>
            <person name="Gilroy R."/>
        </authorList>
    </citation>
    <scope>NUCLEOTIDE SEQUENCE</scope>
    <source>
        <strain evidence="3">ChiHjej11B10-19426</strain>
    </source>
</reference>
<evidence type="ECO:0000256" key="1">
    <source>
        <dbReference type="SAM" id="SignalP"/>
    </source>
</evidence>
<evidence type="ECO:0000313" key="4">
    <source>
        <dbReference type="Proteomes" id="UP000824014"/>
    </source>
</evidence>
<feature type="chain" id="PRO_5039467039" description="BACON domain-containing protein" evidence="1">
    <location>
        <begin position="16"/>
        <end position="340"/>
    </location>
</feature>
<dbReference type="Proteomes" id="UP000824014">
    <property type="component" value="Unassembled WGS sequence"/>
</dbReference>
<evidence type="ECO:0000313" key="3">
    <source>
        <dbReference type="EMBL" id="HIZ14622.1"/>
    </source>
</evidence>
<proteinExistence type="predicted"/>
<dbReference type="Gene3D" id="2.60.40.10">
    <property type="entry name" value="Immunoglobulins"/>
    <property type="match status" value="1"/>
</dbReference>
<feature type="signal peptide" evidence="1">
    <location>
        <begin position="1"/>
        <end position="15"/>
    </location>
</feature>
<dbReference type="EMBL" id="DXCC01000004">
    <property type="protein sequence ID" value="HIZ14622.1"/>
    <property type="molecule type" value="Genomic_DNA"/>
</dbReference>
<keyword evidence="1" id="KW-0732">Signal</keyword>
<organism evidence="3 4">
    <name type="scientific">Candidatus Tidjanibacter faecipullorum</name>
    <dbReference type="NCBI Taxonomy" id="2838766"/>
    <lineage>
        <taxon>Bacteria</taxon>
        <taxon>Pseudomonadati</taxon>
        <taxon>Bacteroidota</taxon>
        <taxon>Bacteroidia</taxon>
        <taxon>Bacteroidales</taxon>
        <taxon>Rikenellaceae</taxon>
        <taxon>Tidjanibacter</taxon>
    </lineage>
</organism>
<feature type="domain" description="BACON" evidence="2">
    <location>
        <begin position="53"/>
        <end position="110"/>
    </location>
</feature>
<dbReference type="CDD" id="cd12871">
    <property type="entry name" value="Bacuni_01323_like"/>
    <property type="match status" value="1"/>
</dbReference>
<gene>
    <name evidence="3" type="ORF">H9816_01725</name>
</gene>
<protein>
    <recommendedName>
        <fullName evidence="2">BACON domain-containing protein</fullName>
    </recommendedName>
</protein>
<comment type="caution">
    <text evidence="3">The sequence shown here is derived from an EMBL/GenBank/DDBJ whole genome shotgun (WGS) entry which is preliminary data.</text>
</comment>
<dbReference type="AlphaFoldDB" id="A0A9D2DD07"/>
<sequence length="340" mass="36611">MFLALCGLATLCATACSKPKTPAATITIVGKTAIEVAADAPSATVAFNVSAAWTASAEAASEWLALTPERGKSGSNTLTIALLPNTAETPRSASIHIVCANKTATVTLTQLGAQRPEPATGATVKEIHLSDTNHLLFTTDEAGRIIRVHQILGGIDTPLAEHFTDLVYSDDLLTCTNYTAGSDEKNVTRHAMQEDRVTERIEGGNYRDRFAYNPDGTLAAYTFGPGSEQVMNYQWTDGNLTQITQNQQTATIEYGTETAGIANIDLLAYIFMELLPEMSRYRLTGLTSRNLPIACSVPGTDNSKRITIAYEFGENRAVSKITINKLYGDQETTATVTLVY</sequence>
<reference evidence="3" key="1">
    <citation type="journal article" date="2021" name="PeerJ">
        <title>Extensive microbial diversity within the chicken gut microbiome revealed by metagenomics and culture.</title>
        <authorList>
            <person name="Gilroy R."/>
            <person name="Ravi A."/>
            <person name="Getino M."/>
            <person name="Pursley I."/>
            <person name="Horton D.L."/>
            <person name="Alikhan N.F."/>
            <person name="Baker D."/>
            <person name="Gharbi K."/>
            <person name="Hall N."/>
            <person name="Watson M."/>
            <person name="Adriaenssens E.M."/>
            <person name="Foster-Nyarko E."/>
            <person name="Jarju S."/>
            <person name="Secka A."/>
            <person name="Antonio M."/>
            <person name="Oren A."/>
            <person name="Chaudhuri R.R."/>
            <person name="La Ragione R."/>
            <person name="Hildebrand F."/>
            <person name="Pallen M.J."/>
        </authorList>
    </citation>
    <scope>NUCLEOTIDE SEQUENCE</scope>
    <source>
        <strain evidence="3">ChiHjej11B10-19426</strain>
    </source>
</reference>
<dbReference type="Pfam" id="PF13004">
    <property type="entry name" value="BACON"/>
    <property type="match status" value="1"/>
</dbReference>
<evidence type="ECO:0000259" key="2">
    <source>
        <dbReference type="Pfam" id="PF13004"/>
    </source>
</evidence>